<dbReference type="InterPro" id="IPR036691">
    <property type="entry name" value="Endo/exonu/phosph_ase_sf"/>
</dbReference>
<dbReference type="Gene3D" id="3.60.10.10">
    <property type="entry name" value="Endonuclease/exonuclease/phosphatase"/>
    <property type="match status" value="1"/>
</dbReference>
<dbReference type="Proteomes" id="UP000050761">
    <property type="component" value="Unassembled WGS sequence"/>
</dbReference>
<dbReference type="PANTHER" id="PTHR23227:SF67">
    <property type="entry name" value="CRANIOFACIAL DEVELOPMENT PROTEIN 2-LIKE"/>
    <property type="match status" value="1"/>
</dbReference>
<organism evidence="2 3">
    <name type="scientific">Heligmosomoides polygyrus</name>
    <name type="common">Parasitic roundworm</name>
    <dbReference type="NCBI Taxonomy" id="6339"/>
    <lineage>
        <taxon>Eukaryota</taxon>
        <taxon>Metazoa</taxon>
        <taxon>Ecdysozoa</taxon>
        <taxon>Nematoda</taxon>
        <taxon>Chromadorea</taxon>
        <taxon>Rhabditida</taxon>
        <taxon>Rhabditina</taxon>
        <taxon>Rhabditomorpha</taxon>
        <taxon>Strongyloidea</taxon>
        <taxon>Heligmosomidae</taxon>
        <taxon>Heligmosomoides</taxon>
    </lineage>
</organism>
<dbReference type="AlphaFoldDB" id="A0A8L8Q216"/>
<feature type="transmembrane region" description="Helical" evidence="1">
    <location>
        <begin position="356"/>
        <end position="380"/>
    </location>
</feature>
<keyword evidence="1" id="KW-1133">Transmembrane helix</keyword>
<sequence length="423" mass="47476">LVEALEQRRVDFYAVQGTGWACRKSRGIGRGFKAVLCGSPRTTSGVGIIVSERFRDSIVSVERFDDRLMKIVVAAKERLYHFFSAYAPQSGCSDQAMDEFRNLLDEMTAEVRDGYNCHGGFGYGSRNPDVGRILECADSHGFTIVNTVFRKRDSDLISYYSGSSKSQIEFVLVRDRDRSIVTDAKIVPYGTVAPQHRPLICTQKIAPSRLKQIERCGAARIKWWRMKEKEAAVISRVRLPTVTGVDETWKRATDAVRQAARLELGTTKPGRRKVGKQALLWTDDVKAKVREKKSLYHVFLGDRTADNWQEYQKAKKAAKKAVAVAKATHYSDVNRKLESRDDALSSSHFLGCNCHYPMMLLGFILITILALFVCIFVCCIDATGCSPFKNTAKSTRLQTAPVHNAAKFVERKVSPFPSSSHKE</sequence>
<evidence type="ECO:0000313" key="3">
    <source>
        <dbReference type="WBParaSite" id="HPBE_0000817701-mRNA-1"/>
    </source>
</evidence>
<keyword evidence="1" id="KW-0472">Membrane</keyword>
<evidence type="ECO:0000256" key="1">
    <source>
        <dbReference type="SAM" id="Phobius"/>
    </source>
</evidence>
<dbReference type="SUPFAM" id="SSF56219">
    <property type="entry name" value="DNase I-like"/>
    <property type="match status" value="1"/>
</dbReference>
<name>A0A8L8Q216_HELPZ</name>
<protein>
    <submittedName>
        <fullName evidence="3">Endo/exonuclease/phosphatase domain-containing protein</fullName>
    </submittedName>
</protein>
<keyword evidence="2" id="KW-1185">Reference proteome</keyword>
<accession>A0A8L8Q216</accession>
<dbReference type="PANTHER" id="PTHR23227">
    <property type="entry name" value="BUCENTAUR RELATED"/>
    <property type="match status" value="1"/>
</dbReference>
<proteinExistence type="predicted"/>
<evidence type="ECO:0000313" key="2">
    <source>
        <dbReference type="Proteomes" id="UP000050761"/>
    </source>
</evidence>
<dbReference type="InterPro" id="IPR027124">
    <property type="entry name" value="Swc5/CFDP1/2"/>
</dbReference>
<reference evidence="3" key="1">
    <citation type="submission" date="2019-09" db="UniProtKB">
        <authorList>
            <consortium name="WormBaseParasite"/>
        </authorList>
    </citation>
    <scope>IDENTIFICATION</scope>
</reference>
<keyword evidence="1" id="KW-0812">Transmembrane</keyword>
<dbReference type="WBParaSite" id="HPBE_0000817701-mRNA-1">
    <property type="protein sequence ID" value="HPBE_0000817701-mRNA-1"/>
    <property type="gene ID" value="HPBE_0000817701"/>
</dbReference>